<evidence type="ECO:0000256" key="9">
    <source>
        <dbReference type="ARBA" id="ARBA00023134"/>
    </source>
</evidence>
<comment type="cofactor">
    <cofactor evidence="10">
        <name>Zn(2+)</name>
        <dbReference type="ChEBI" id="CHEBI:29105"/>
    </cofactor>
    <text evidence="10">Binds 1 zinc ion per subunit.</text>
</comment>
<evidence type="ECO:0000256" key="8">
    <source>
        <dbReference type="ARBA" id="ARBA00022884"/>
    </source>
</evidence>
<keyword evidence="2 10" id="KW-0690">Ribosome biogenesis</keyword>
<dbReference type="Pfam" id="PF03193">
    <property type="entry name" value="RsgA_GTPase"/>
    <property type="match status" value="1"/>
</dbReference>
<dbReference type="GO" id="GO:0046872">
    <property type="term" value="F:metal ion binding"/>
    <property type="evidence" value="ECO:0007669"/>
    <property type="project" value="UniProtKB-KW"/>
</dbReference>
<proteinExistence type="inferred from homology"/>
<name>G4HCJ1_9BACL</name>
<dbReference type="Proteomes" id="UP000003891">
    <property type="component" value="Unassembled WGS sequence"/>
</dbReference>
<dbReference type="GO" id="GO:0003924">
    <property type="term" value="F:GTPase activity"/>
    <property type="evidence" value="ECO:0007669"/>
    <property type="project" value="UniProtKB-UniRule"/>
</dbReference>
<accession>G4HCJ1</accession>
<evidence type="ECO:0000313" key="15">
    <source>
        <dbReference type="Proteomes" id="UP000003891"/>
    </source>
</evidence>
<keyword evidence="9 10" id="KW-0342">GTP-binding</keyword>
<comment type="similarity">
    <text evidence="10">Belongs to the TRAFAC class YlqF/YawG GTPase family. RsgA subfamily.</text>
</comment>
<dbReference type="GO" id="GO:0005525">
    <property type="term" value="F:GTP binding"/>
    <property type="evidence" value="ECO:0007669"/>
    <property type="project" value="UniProtKB-UniRule"/>
</dbReference>
<keyword evidence="6 10" id="KW-0378">Hydrolase</keyword>
<dbReference type="HAMAP" id="MF_01820">
    <property type="entry name" value="GTPase_RsgA"/>
    <property type="match status" value="1"/>
</dbReference>
<dbReference type="GO" id="GO:0005737">
    <property type="term" value="C:cytoplasm"/>
    <property type="evidence" value="ECO:0007669"/>
    <property type="project" value="UniProtKB-SubCell"/>
</dbReference>
<dbReference type="PANTHER" id="PTHR32120">
    <property type="entry name" value="SMALL RIBOSOMAL SUBUNIT BIOGENESIS GTPASE RSGA"/>
    <property type="match status" value="1"/>
</dbReference>
<keyword evidence="1 10" id="KW-0963">Cytoplasm</keyword>
<dbReference type="AlphaFoldDB" id="G4HCJ1"/>
<dbReference type="PANTHER" id="PTHR32120:SF10">
    <property type="entry name" value="SMALL RIBOSOMAL SUBUNIT BIOGENESIS GTPASE RSGA"/>
    <property type="match status" value="1"/>
</dbReference>
<dbReference type="eggNOG" id="COG1162">
    <property type="taxonomic scope" value="Bacteria"/>
</dbReference>
<reference evidence="14 15" key="1">
    <citation type="submission" date="2011-09" db="EMBL/GenBank/DDBJ databases">
        <title>The draft genome of Paenibacillus lactis 154.</title>
        <authorList>
            <consortium name="US DOE Joint Genome Institute (JGI-PGF)"/>
            <person name="Lucas S."/>
            <person name="Han J."/>
            <person name="Lapidus A."/>
            <person name="Cheng J.-F."/>
            <person name="Goodwin L."/>
            <person name="Pitluck S."/>
            <person name="Peters L."/>
            <person name="Land M.L."/>
            <person name="Hauser L."/>
            <person name="Siebers A."/>
            <person name="Thelen M."/>
            <person name="Hugenholtz P."/>
            <person name="Allgaier M."/>
            <person name="Woyke T.J."/>
        </authorList>
    </citation>
    <scope>NUCLEOTIDE SEQUENCE [LARGE SCALE GENOMIC DNA]</scope>
    <source>
        <strain evidence="14 15">154</strain>
    </source>
</reference>
<feature type="binding site" evidence="10">
    <location>
        <position position="358"/>
    </location>
    <ligand>
        <name>Zn(2+)</name>
        <dbReference type="ChEBI" id="CHEBI:29105"/>
    </ligand>
</feature>
<dbReference type="InterPro" id="IPR010914">
    <property type="entry name" value="RsgA_GTPase_dom"/>
</dbReference>
<keyword evidence="4 10" id="KW-0699">rRNA-binding</keyword>
<feature type="binding site" evidence="10">
    <location>
        <position position="363"/>
    </location>
    <ligand>
        <name>Zn(2+)</name>
        <dbReference type="ChEBI" id="CHEBI:29105"/>
    </ligand>
</feature>
<evidence type="ECO:0000259" key="13">
    <source>
        <dbReference type="PROSITE" id="PS51721"/>
    </source>
</evidence>
<comment type="subunit">
    <text evidence="10">Monomer. Associates with 30S ribosomal subunit, binds 16S rRNA.</text>
</comment>
<dbReference type="EMBL" id="AGIP01000003">
    <property type="protein sequence ID" value="EHB65767.1"/>
    <property type="molecule type" value="Genomic_DNA"/>
</dbReference>
<feature type="compositionally biased region" description="Basic residues" evidence="11">
    <location>
        <begin position="409"/>
        <end position="428"/>
    </location>
</feature>
<evidence type="ECO:0000256" key="3">
    <source>
        <dbReference type="ARBA" id="ARBA00022723"/>
    </source>
</evidence>
<feature type="domain" description="EngC GTPase" evidence="12">
    <location>
        <begin position="186"/>
        <end position="333"/>
    </location>
</feature>
<dbReference type="CDD" id="cd01854">
    <property type="entry name" value="YjeQ_EngC"/>
    <property type="match status" value="1"/>
</dbReference>
<comment type="function">
    <text evidence="10">One of several proteins that assist in the late maturation steps of the functional core of the 30S ribosomal subunit. Helps release RbfA from mature subunits. May play a role in the assembly of ribosomal proteins into the subunit. Circularly permuted GTPase that catalyzes slow GTP hydrolysis, GTPase activity is stimulated by the 30S ribosomal subunit.</text>
</comment>
<dbReference type="GO" id="GO:0042274">
    <property type="term" value="P:ribosomal small subunit biogenesis"/>
    <property type="evidence" value="ECO:0007669"/>
    <property type="project" value="UniProtKB-UniRule"/>
</dbReference>
<dbReference type="EC" id="3.6.1.-" evidence="10"/>
<dbReference type="InterPro" id="IPR030378">
    <property type="entry name" value="G_CP_dom"/>
</dbReference>
<dbReference type="InterPro" id="IPR004881">
    <property type="entry name" value="Ribosome_biogen_GTPase_RsgA"/>
</dbReference>
<evidence type="ECO:0000256" key="1">
    <source>
        <dbReference type="ARBA" id="ARBA00022490"/>
    </source>
</evidence>
<dbReference type="PROSITE" id="PS50936">
    <property type="entry name" value="ENGC_GTPASE"/>
    <property type="match status" value="1"/>
</dbReference>
<comment type="subcellular location">
    <subcellularLocation>
        <location evidence="10">Cytoplasm</location>
    </subcellularLocation>
</comment>
<gene>
    <name evidence="10" type="primary">rsgA</name>
    <name evidence="14" type="ORF">PaelaDRAFT_1694</name>
</gene>
<feature type="binding site" evidence="10">
    <location>
        <position position="365"/>
    </location>
    <ligand>
        <name>Zn(2+)</name>
        <dbReference type="ChEBI" id="CHEBI:29105"/>
    </ligand>
</feature>
<sequence>MVFCGSFWYMHRFNVTGINGDFLARLAGRASFLGCIQDGPQNMILRFFCCSETPKPKQDKEKTTILTNQNMKPLNDYGWNEDWDRAAKEALQSIQRDKRLVPARIVAQFSKQYRIVTPDGEMTAAVTGKYEYEAASKSDFPAVGDWVMVEPLQGEPRAVIHQLLPRKSAFSRREAGSVPDEQVIAANIDTVFIVNALNKDFNIRKIERYLIAVWESGAQPVVLLTKADLCDSPESHAALVEAAAPGVPVHAVSSLLDQGKEQLQGYLTPGTTVAVTGSSGAGKSTLLNWLSGQDVQRVQSIREEDARGRHTTTHRELFVLPGGAIMVDTPGMRELQLWESEDGWEAAFADISSLAAQCRFHDCRHEKEDGCAVQEALQAGTLDADRYANYRKTERELAHQARKEQANTRRQKKQSKKPGGKHAARSRNAHAGSYFELMDE</sequence>
<feature type="domain" description="CP-type G" evidence="13">
    <location>
        <begin position="180"/>
        <end position="335"/>
    </location>
</feature>
<feature type="binding site" evidence="10">
    <location>
        <position position="371"/>
    </location>
    <ligand>
        <name>Zn(2+)</name>
        <dbReference type="ChEBI" id="CHEBI:29105"/>
    </ligand>
</feature>
<evidence type="ECO:0000259" key="12">
    <source>
        <dbReference type="PROSITE" id="PS50936"/>
    </source>
</evidence>
<dbReference type="SUPFAM" id="SSF52540">
    <property type="entry name" value="P-loop containing nucleoside triphosphate hydrolases"/>
    <property type="match status" value="1"/>
</dbReference>
<feature type="binding site" evidence="10">
    <location>
        <begin position="225"/>
        <end position="228"/>
    </location>
    <ligand>
        <name>GTP</name>
        <dbReference type="ChEBI" id="CHEBI:37565"/>
    </ligand>
</feature>
<evidence type="ECO:0000256" key="10">
    <source>
        <dbReference type="HAMAP-Rule" id="MF_01820"/>
    </source>
</evidence>
<feature type="region of interest" description="Disordered" evidence="11">
    <location>
        <begin position="395"/>
        <end position="440"/>
    </location>
</feature>
<keyword evidence="7 10" id="KW-0862">Zinc</keyword>
<dbReference type="Gene3D" id="3.40.50.300">
    <property type="entry name" value="P-loop containing nucleotide triphosphate hydrolases"/>
    <property type="match status" value="1"/>
</dbReference>
<evidence type="ECO:0000256" key="2">
    <source>
        <dbReference type="ARBA" id="ARBA00022517"/>
    </source>
</evidence>
<evidence type="ECO:0000256" key="5">
    <source>
        <dbReference type="ARBA" id="ARBA00022741"/>
    </source>
</evidence>
<organism evidence="14 15">
    <name type="scientific">Paenibacillus lactis 154</name>
    <dbReference type="NCBI Taxonomy" id="743719"/>
    <lineage>
        <taxon>Bacteria</taxon>
        <taxon>Bacillati</taxon>
        <taxon>Bacillota</taxon>
        <taxon>Bacilli</taxon>
        <taxon>Bacillales</taxon>
        <taxon>Paenibacillaceae</taxon>
        <taxon>Paenibacillus</taxon>
    </lineage>
</organism>
<protein>
    <recommendedName>
        <fullName evidence="10">Small ribosomal subunit biogenesis GTPase RsgA</fullName>
        <ecNumber evidence="10">3.6.1.-</ecNumber>
    </recommendedName>
</protein>
<feature type="binding site" evidence="10">
    <location>
        <begin position="277"/>
        <end position="285"/>
    </location>
    <ligand>
        <name>GTP</name>
        <dbReference type="ChEBI" id="CHEBI:37565"/>
    </ligand>
</feature>
<feature type="compositionally biased region" description="Basic and acidic residues" evidence="11">
    <location>
        <begin position="395"/>
        <end position="407"/>
    </location>
</feature>
<dbReference type="STRING" id="743719.PaelaDRAFT_1694"/>
<keyword evidence="3 10" id="KW-0479">Metal-binding</keyword>
<evidence type="ECO:0000256" key="11">
    <source>
        <dbReference type="SAM" id="MobiDB-lite"/>
    </source>
</evidence>
<keyword evidence="5 10" id="KW-0547">Nucleotide-binding</keyword>
<dbReference type="InterPro" id="IPR027417">
    <property type="entry name" value="P-loop_NTPase"/>
</dbReference>
<keyword evidence="8 10" id="KW-0694">RNA-binding</keyword>
<dbReference type="GO" id="GO:0019843">
    <property type="term" value="F:rRNA binding"/>
    <property type="evidence" value="ECO:0007669"/>
    <property type="project" value="UniProtKB-KW"/>
</dbReference>
<dbReference type="NCBIfam" id="TIGR00157">
    <property type="entry name" value="ribosome small subunit-dependent GTPase A"/>
    <property type="match status" value="1"/>
</dbReference>
<dbReference type="PROSITE" id="PS51721">
    <property type="entry name" value="G_CP"/>
    <property type="match status" value="1"/>
</dbReference>
<evidence type="ECO:0000256" key="4">
    <source>
        <dbReference type="ARBA" id="ARBA00022730"/>
    </source>
</evidence>
<dbReference type="PATRIC" id="fig|743719.3.peg.1707"/>
<evidence type="ECO:0000256" key="7">
    <source>
        <dbReference type="ARBA" id="ARBA00022833"/>
    </source>
</evidence>
<dbReference type="Gene3D" id="1.10.40.50">
    <property type="entry name" value="Probable gtpase engc, domain 3"/>
    <property type="match status" value="1"/>
</dbReference>
<evidence type="ECO:0000313" key="14">
    <source>
        <dbReference type="EMBL" id="EHB65767.1"/>
    </source>
</evidence>
<evidence type="ECO:0000256" key="6">
    <source>
        <dbReference type="ARBA" id="ARBA00022801"/>
    </source>
</evidence>